<dbReference type="AlphaFoldDB" id="A0A0X1KUB7"/>
<dbReference type="Proteomes" id="UP000077469">
    <property type="component" value="Chromosome"/>
</dbReference>
<proteinExistence type="predicted"/>
<keyword evidence="4" id="KW-1185">Reference proteome</keyword>
<gene>
    <name evidence="3" type="ORF">AJ81_10430</name>
</gene>
<sequence length="71" mass="8415">MRPTKGREKGFLRHVVVVSFLVIAFLWLATYLHFVVESRRNVEFKIKDRELSQQIEELTEQINRIKGSKAQ</sequence>
<organism evidence="3 4">
    <name type="scientific">Pseudothermotoga hypogea DSM 11164 = NBRC 106472</name>
    <dbReference type="NCBI Taxonomy" id="1123384"/>
    <lineage>
        <taxon>Bacteria</taxon>
        <taxon>Thermotogati</taxon>
        <taxon>Thermotogota</taxon>
        <taxon>Thermotogae</taxon>
        <taxon>Thermotogales</taxon>
        <taxon>Thermotogaceae</taxon>
        <taxon>Pseudothermotoga</taxon>
    </lineage>
</organism>
<dbReference type="STRING" id="1123384.AJ81_10430"/>
<evidence type="ECO:0000256" key="1">
    <source>
        <dbReference type="SAM" id="Coils"/>
    </source>
</evidence>
<dbReference type="EMBL" id="CP007141">
    <property type="protein sequence ID" value="AJC74928.1"/>
    <property type="molecule type" value="Genomic_DNA"/>
</dbReference>
<feature type="coiled-coil region" evidence="1">
    <location>
        <begin position="41"/>
        <end position="68"/>
    </location>
</feature>
<feature type="transmembrane region" description="Helical" evidence="2">
    <location>
        <begin position="12"/>
        <end position="34"/>
    </location>
</feature>
<name>A0A0X1KUB7_9THEM</name>
<reference evidence="3 4" key="1">
    <citation type="submission" date="2014-01" db="EMBL/GenBank/DDBJ databases">
        <title>Genome sequencing of Thermotog hypogea.</title>
        <authorList>
            <person name="Zhang X."/>
            <person name="Alvare G."/>
            <person name="Fristensky B."/>
            <person name="Chen L."/>
            <person name="Suen T."/>
            <person name="Chen Q."/>
            <person name="Ma K."/>
        </authorList>
    </citation>
    <scope>NUCLEOTIDE SEQUENCE [LARGE SCALE GENOMIC DNA]</scope>
    <source>
        <strain evidence="3 4">DSM 11164</strain>
    </source>
</reference>
<evidence type="ECO:0000256" key="2">
    <source>
        <dbReference type="SAM" id="Phobius"/>
    </source>
</evidence>
<dbReference type="PATRIC" id="fig|1123384.7.peg.2093"/>
<keyword evidence="2" id="KW-0472">Membrane</keyword>
<evidence type="ECO:0000313" key="4">
    <source>
        <dbReference type="Proteomes" id="UP000077469"/>
    </source>
</evidence>
<dbReference type="RefSeq" id="WP_031502743.1">
    <property type="nucleotide sequence ID" value="NC_022795.1"/>
</dbReference>
<accession>A0A0X1KUB7</accession>
<evidence type="ECO:0000313" key="3">
    <source>
        <dbReference type="EMBL" id="AJC74928.1"/>
    </source>
</evidence>
<dbReference type="KEGG" id="phy:AJ81_10430"/>
<keyword evidence="2" id="KW-1133">Transmembrane helix</keyword>
<keyword evidence="2" id="KW-0812">Transmembrane</keyword>
<protein>
    <submittedName>
        <fullName evidence="3">Uncharacterized protein</fullName>
    </submittedName>
</protein>
<keyword evidence="1" id="KW-0175">Coiled coil</keyword>
<dbReference type="PaxDb" id="1123384-AJ81_10430"/>